<dbReference type="AlphaFoldDB" id="A0AAV7ZBM4"/>
<dbReference type="Proteomes" id="UP001146793">
    <property type="component" value="Unassembled WGS sequence"/>
</dbReference>
<dbReference type="InterPro" id="IPR002110">
    <property type="entry name" value="Ankyrin_rpt"/>
</dbReference>
<sequence length="1057" mass="125140">MKTQSIQKQKQEFLNLITTSDTKQLFHKFNQKQKDQALNFAIKYKLSCEKVKLMIENGSQVNKSHQRVKPSLHEFCLGNTDLEVLQVLFDAGADPNLFWNNTTPLFLFFKHPTNGNVLEMMIKNGSDVNKYCKHEYLLHTALKSKTINFDLFEILLKHGANPNYPNKFGQLPLHMLCLSTQFKNRTFKKLLNRTTSLDYKSKQKRTILHNLMKNHKSNFKQLVTMLKKGCNPNLTDKQGYSPFHYFCMKREIQIDHLEIFYNYNANLEQRTCFNTNRGDTPLHLIIKYSQNIDAIQWISEHNCDITLTDTYKTCFDIAVERELPLDKIKQLITIIKKKNSNKKSLMPKIYLCYFHKKTDILEYLASEGVSLLSRKHYERTLLEKCCTFGKIEMINKLIELGKNSFTKEYYTTCLLCCAKGTLTKELFQKFVKSGANLIGKINRRLYFKSQEENILSNFCYHRNVNLDDFKYFYNYFKHWIKKEKNTEKNKFDKIIQDCFKKLCSKRGNLVVIKYLISQGIDPKKIKFKNGTAVYHGLLNEMDYETVKYFVDNYNLEIEPKNLEKTQSVIESTIYNFTDIKLLKYLIAHKASLTLRANNSYHLVTNLIIDFLYFPSHIRSFHWGNDKSFNKIEFLEFALKHGLDPNLPCPYINETPLMQLAKGRFKGCIKPIFLLLKYGANPWLEDSKHRSFFDLLTLYNSALLKMIEPYFTIVKDFRNLLKREENTDIIINTIDDHQIKIHSLIIKLRLTDYFDNSTIDENENYNEKMKSIIQVLKGYKKNKLQHFLKWTYTGYIFKHSETIEKNNILIAKKIGLNRQEFLQKSSKNGLVKDLKKLYKHTISMGFILLARNYEKDNQLNLRNTSEKDDNSTNNKNKNNNNNDDDDDSMQNTTIKIDNTEKQLEMEINVQDPEKNSKDDNFIINERINKLDTEYKNKKKGRKIMTQIKSHRLILQTRSNFFRQMFLTFDRNQESFTDFRKQKHNSLNMFIKYLYTDKIPEKLSIDILNELRDSIEYYQLSENPFLSYQINEQFSEINETKTGKTNGHSFKNMLFKEFL</sequence>
<proteinExistence type="predicted"/>
<protein>
    <submittedName>
        <fullName evidence="6">Ankyrin repeat-containing protein</fullName>
    </submittedName>
</protein>
<dbReference type="SMART" id="SM00248">
    <property type="entry name" value="ANK"/>
    <property type="match status" value="14"/>
</dbReference>
<dbReference type="CDD" id="cd18186">
    <property type="entry name" value="BTB_POZ_ZBTB_KLHL-like"/>
    <property type="match status" value="1"/>
</dbReference>
<gene>
    <name evidence="6" type="ORF">M0812_17524</name>
</gene>
<dbReference type="Gene3D" id="1.25.40.20">
    <property type="entry name" value="Ankyrin repeat-containing domain"/>
    <property type="match status" value="3"/>
</dbReference>
<accession>A0AAV7ZBM4</accession>
<keyword evidence="1" id="KW-0677">Repeat</keyword>
<dbReference type="SUPFAM" id="SSF48403">
    <property type="entry name" value="Ankyrin repeat"/>
    <property type="match status" value="2"/>
</dbReference>
<dbReference type="InterPro" id="IPR036770">
    <property type="entry name" value="Ankyrin_rpt-contain_sf"/>
</dbReference>
<dbReference type="EMBL" id="JANTQA010000033">
    <property type="protein sequence ID" value="KAJ3438341.1"/>
    <property type="molecule type" value="Genomic_DNA"/>
</dbReference>
<evidence type="ECO:0000259" key="5">
    <source>
        <dbReference type="PROSITE" id="PS50097"/>
    </source>
</evidence>
<dbReference type="InterPro" id="IPR051165">
    <property type="entry name" value="Multifunctional_ANK_Repeat"/>
</dbReference>
<evidence type="ECO:0000313" key="7">
    <source>
        <dbReference type="Proteomes" id="UP001146793"/>
    </source>
</evidence>
<dbReference type="PROSITE" id="PS50097">
    <property type="entry name" value="BTB"/>
    <property type="match status" value="1"/>
</dbReference>
<feature type="domain" description="BTB" evidence="5">
    <location>
        <begin position="945"/>
        <end position="1001"/>
    </location>
</feature>
<organism evidence="6 7">
    <name type="scientific">Anaeramoeba flamelloides</name>
    <dbReference type="NCBI Taxonomy" id="1746091"/>
    <lineage>
        <taxon>Eukaryota</taxon>
        <taxon>Metamonada</taxon>
        <taxon>Anaeramoebidae</taxon>
        <taxon>Anaeramoeba</taxon>
    </lineage>
</organism>
<dbReference type="Pfam" id="PF00651">
    <property type="entry name" value="BTB"/>
    <property type="match status" value="1"/>
</dbReference>
<dbReference type="Pfam" id="PF12796">
    <property type="entry name" value="Ank_2"/>
    <property type="match status" value="1"/>
</dbReference>
<evidence type="ECO:0000256" key="3">
    <source>
        <dbReference type="PROSITE-ProRule" id="PRU00023"/>
    </source>
</evidence>
<feature type="region of interest" description="Disordered" evidence="4">
    <location>
        <begin position="861"/>
        <end position="890"/>
    </location>
</feature>
<dbReference type="PROSITE" id="PS50088">
    <property type="entry name" value="ANK_REPEAT"/>
    <property type="match status" value="1"/>
</dbReference>
<comment type="caution">
    <text evidence="6">The sequence shown here is derived from an EMBL/GenBank/DDBJ whole genome shotgun (WGS) entry which is preliminary data.</text>
</comment>
<evidence type="ECO:0000256" key="1">
    <source>
        <dbReference type="ARBA" id="ARBA00022737"/>
    </source>
</evidence>
<dbReference type="Gene3D" id="3.30.710.10">
    <property type="entry name" value="Potassium Channel Kv1.1, Chain A"/>
    <property type="match status" value="2"/>
</dbReference>
<dbReference type="PANTHER" id="PTHR24123:SF33">
    <property type="entry name" value="PROTEIN HOS4"/>
    <property type="match status" value="1"/>
</dbReference>
<dbReference type="InterPro" id="IPR011333">
    <property type="entry name" value="SKP1/BTB/POZ_sf"/>
</dbReference>
<dbReference type="InterPro" id="IPR000210">
    <property type="entry name" value="BTB/POZ_dom"/>
</dbReference>
<feature type="repeat" description="ANK" evidence="3">
    <location>
        <begin position="133"/>
        <end position="167"/>
    </location>
</feature>
<dbReference type="SUPFAM" id="SSF54695">
    <property type="entry name" value="POZ domain"/>
    <property type="match status" value="1"/>
</dbReference>
<feature type="compositionally biased region" description="Low complexity" evidence="4">
    <location>
        <begin position="870"/>
        <end position="880"/>
    </location>
</feature>
<evidence type="ECO:0000256" key="4">
    <source>
        <dbReference type="SAM" id="MobiDB-lite"/>
    </source>
</evidence>
<dbReference type="PANTHER" id="PTHR24123">
    <property type="entry name" value="ANKYRIN REPEAT-CONTAINING"/>
    <property type="match status" value="1"/>
</dbReference>
<keyword evidence="2 3" id="KW-0040">ANK repeat</keyword>
<evidence type="ECO:0000313" key="6">
    <source>
        <dbReference type="EMBL" id="KAJ3438341.1"/>
    </source>
</evidence>
<name>A0AAV7ZBM4_9EUKA</name>
<evidence type="ECO:0000256" key="2">
    <source>
        <dbReference type="ARBA" id="ARBA00023043"/>
    </source>
</evidence>
<reference evidence="6" key="1">
    <citation type="submission" date="2022-08" db="EMBL/GenBank/DDBJ databases">
        <title>Novel sulphate-reducing endosymbionts in the free-living metamonad Anaeramoeba.</title>
        <authorList>
            <person name="Jerlstrom-Hultqvist J."/>
            <person name="Cepicka I."/>
            <person name="Gallot-Lavallee L."/>
            <person name="Salas-Leiva D."/>
            <person name="Curtis B.A."/>
            <person name="Zahonova K."/>
            <person name="Pipaliya S."/>
            <person name="Dacks J."/>
            <person name="Roger A.J."/>
        </authorList>
    </citation>
    <scope>NUCLEOTIDE SEQUENCE</scope>
    <source>
        <strain evidence="6">Busselton2</strain>
    </source>
</reference>